<dbReference type="Proteomes" id="UP001470230">
    <property type="component" value="Unassembled WGS sequence"/>
</dbReference>
<keyword evidence="3" id="KW-1185">Reference proteome</keyword>
<proteinExistence type="predicted"/>
<evidence type="ECO:0000313" key="2">
    <source>
        <dbReference type="EMBL" id="KAK8889012.1"/>
    </source>
</evidence>
<gene>
    <name evidence="2" type="ORF">M9Y10_033754</name>
</gene>
<feature type="transmembrane region" description="Helical" evidence="1">
    <location>
        <begin position="70"/>
        <end position="88"/>
    </location>
</feature>
<protein>
    <submittedName>
        <fullName evidence="2">Uncharacterized protein</fullName>
    </submittedName>
</protein>
<keyword evidence="1" id="KW-0812">Transmembrane</keyword>
<evidence type="ECO:0000313" key="3">
    <source>
        <dbReference type="Proteomes" id="UP001470230"/>
    </source>
</evidence>
<sequence>MGFPVLAICEICLCLPTIIFALLPIISCHKRVPVTSTICNLLSNALWAAFIYGLYSMSKEDSFDYDKSELIWTLSIIGIVVVFLLFRFRFLTFSFLSETDSIQYVPSMVKNSFYDLYTLLEAITNLRANPPIIIIEGEAAHLVQVDSNRGNNESTSWTGETVVPYGSWIDVTEMPITLKKAYILDVYCSIEYKLTNELETTIQQERQKFENENRVRDSIFHSKVEVASPGFAPHFYASTRGSIPGYVKFLKSKGGETFREFLMFIGYHSLLECIWMMMLKKQNLVLKKNLSHENIEEWTPMWNKCPLDYHNIPTVI</sequence>
<evidence type="ECO:0000256" key="1">
    <source>
        <dbReference type="SAM" id="Phobius"/>
    </source>
</evidence>
<name>A0ABR2KD07_9EUKA</name>
<organism evidence="2 3">
    <name type="scientific">Tritrichomonas musculus</name>
    <dbReference type="NCBI Taxonomy" id="1915356"/>
    <lineage>
        <taxon>Eukaryota</taxon>
        <taxon>Metamonada</taxon>
        <taxon>Parabasalia</taxon>
        <taxon>Tritrichomonadida</taxon>
        <taxon>Tritrichomonadidae</taxon>
        <taxon>Tritrichomonas</taxon>
    </lineage>
</organism>
<feature type="transmembrane region" description="Helical" evidence="1">
    <location>
        <begin position="38"/>
        <end position="58"/>
    </location>
</feature>
<keyword evidence="1" id="KW-1133">Transmembrane helix</keyword>
<dbReference type="EMBL" id="JAPFFF010000005">
    <property type="protein sequence ID" value="KAK8889012.1"/>
    <property type="molecule type" value="Genomic_DNA"/>
</dbReference>
<keyword evidence="1" id="KW-0472">Membrane</keyword>
<comment type="caution">
    <text evidence="2">The sequence shown here is derived from an EMBL/GenBank/DDBJ whole genome shotgun (WGS) entry which is preliminary data.</text>
</comment>
<reference evidence="2 3" key="1">
    <citation type="submission" date="2024-04" db="EMBL/GenBank/DDBJ databases">
        <title>Tritrichomonas musculus Genome.</title>
        <authorList>
            <person name="Alves-Ferreira E."/>
            <person name="Grigg M."/>
            <person name="Lorenzi H."/>
            <person name="Galac M."/>
        </authorList>
    </citation>
    <scope>NUCLEOTIDE SEQUENCE [LARGE SCALE GENOMIC DNA]</scope>
    <source>
        <strain evidence="2 3">EAF2021</strain>
    </source>
</reference>
<feature type="transmembrane region" description="Helical" evidence="1">
    <location>
        <begin position="6"/>
        <end position="26"/>
    </location>
</feature>
<accession>A0ABR2KD07</accession>